<feature type="compositionally biased region" description="Low complexity" evidence="1">
    <location>
        <begin position="1563"/>
        <end position="1576"/>
    </location>
</feature>
<feature type="transmembrane region" description="Helical" evidence="2">
    <location>
        <begin position="1650"/>
        <end position="1675"/>
    </location>
</feature>
<dbReference type="Pfam" id="PF17963">
    <property type="entry name" value="Big_9"/>
    <property type="match status" value="9"/>
</dbReference>
<reference evidence="4 5" key="1">
    <citation type="journal article" date="2013" name="BMC Genomics">
        <title>Reconstruction of the lipid metabolism for the microalga Monoraphidium neglectum from its genome sequence reveals characteristics suitable for biofuel production.</title>
        <authorList>
            <person name="Bogen C."/>
            <person name="Al-Dilaimi A."/>
            <person name="Albersmeier A."/>
            <person name="Wichmann J."/>
            <person name="Grundmann M."/>
            <person name="Rupp O."/>
            <person name="Lauersen K.J."/>
            <person name="Blifernez-Klassen O."/>
            <person name="Kalinowski J."/>
            <person name="Goesmann A."/>
            <person name="Mussgnug J.H."/>
            <person name="Kruse O."/>
        </authorList>
    </citation>
    <scope>NUCLEOTIDE SEQUENCE [LARGE SCALE GENOMIC DNA]</scope>
    <source>
        <strain evidence="4 5">SAG 48.87</strain>
    </source>
</reference>
<dbReference type="Gene3D" id="2.60.40.3440">
    <property type="match status" value="8"/>
</dbReference>
<dbReference type="InterPro" id="IPR041690">
    <property type="entry name" value="Cadherin_5"/>
</dbReference>
<dbReference type="EMBL" id="KK101031">
    <property type="protein sequence ID" value="KIZ02511.1"/>
    <property type="molecule type" value="Genomic_DNA"/>
</dbReference>
<sequence length="1843" mass="180248">MTNPAPTPRQTPDTITTRGFNGSVTFSYRLSDGVSPTTPTATVTITVANPPDPAAPVAVGDTYPCPFNAPCTANATAGVLANDSSANVGSSLAATLVSQPSSGSVSLANDGSFVFTPQAGFNGSVTFVYRLSDGVSPTTPSATVTLTVANPPDPAAPVAVADAYSCPYNASCTVSAAAGVLANDSSVNVGSSLAATLVSQPSSGSVSLAADGSFVFSPQANFNGSVTFVYQLSDGVSPTTPSATVTITVANPPDPAAPADPVAVGDTYSCPFNASCSVNATAGVLSNDSSTNVGSSLAATLVSQPAHGSVSLAADGSFVFTPQATFNGSVTFTYRLSDGVSPTTPSATVTITVANPPDPAAPADPVAVGDAYSCPFNASCSVNATAGVLSNDSSVNVGSSLAATLVSQPAHGSVSLAGDGSFVFTPQAGFNGSVTYVYRLSDGISPTTPSATVTITVANPPDPPAPADPVAVGDAYSCPFNTSCTVNATAGVLANDSSTNVGSSLAATLVSQPTHGSVSLAADGSFVFTPEAGFNGSMTFVYSLSDGVSPTTPSATVTLIVANPPDPPATPVAVADAYSCPYNASCTVSAAAGVLANDSSANIGSSLAALLVAQPAHGSVSLAGDGSFVFTPQASFNGSVTFDYRLSDGVSPTTPSATVTIRVADPGVPVDPVAAADAYSCPFNASCTVNATAGVLANDASNNGGASLTATLVSQPASGSVTLGADGSFVLTPQAGFNGSVTFVYKLSDGVSPTTPSATVTITVANPPDPAAPIAVGDAYSCPFNASCVVNATAGVLANDSSANVGSSLAATLVSQPAHGSVSLAGDGSFVFTPQATFNGSVTFTYSLADGVSPTTPSATVTLTVANPPDPAAPAAPIAVGDAYSCPFNASCTVNATAGVLANDSSTNVGSSLAATLVAQPAHGSVSLAGDGSFVFTPQASFNGSVTFTYRLSDGVSPTAPSATVSITVANPPDPPAPAAPVAVGDAYSCPFNASCTVNVTAGVLANDSSANVGSSLAATLVAQPAHGSVSLAGDGSFVFTPQATFNGSVTFVYRLSDGVSPTTPSATVTLTVANPPDPPAPAAPVAVGDAYSCPFNASCTVNATAGVLANDSSANVGSSLAATLVSQPAHGSVSLAADGSFVFTPQANFNGSVTFTYRLSDGVSPITHSATVTLTVANLPPASTPSPSPSPSPSPNTTTGSNNTTCAAPLAAPTISAPAASRAASVQLLVSFAAAAARDAFCPPGASGGGGNCTFAVTQLVGAGGGGGGGDGSVTASCSSPSALACNLTLPLAGGDGVYGVQLLPADAANFSCAEGQPPVVPAFQVLVDTSPPSVTRAAVVDLPTASDPSFSVRLEFDSPVAFTAALAAQAGGAAPAPADAALQLADARLVNVTADAAAAAPLTFYFAQGDAAGRQAAVAATASTAYTLWFEAPLGAAARINVPGTQVYRSAQAVSSTVAAGTAAVAAASTAAGVAVGSGGSTSLMRSIGHTQFLAMSVSMAVPFLPAEYVRLCKGLDWVNLGKGLIGSKENASSAETIPSASSRRLQQAWQQPTTGGPGDADGPAVQPGGAPVQKAGDAAHEQGVATPEAARRHLSQDSGAAAGSNAASSTLSVSDPTAIAFLSGAADSATAVFAAARPRTLYSPGDLGLAAGLLAAAVAAATLLQGALVLLLRTCMSARDLPFILWTPKPQLIAYGLFVIPVVYGAVKLAAAAIADGLGLGSREAAAGVATAVVAPLPLLAYWAYVLWPREDGPQGRPMPSRLATSPGSEEPRAAGAAAYQQAPPLLEAAPSPPRTRSRGGSTALANAAAAASAALLGNGRQSQPGGRRISMSNPLHTIL</sequence>
<keyword evidence="2" id="KW-0472">Membrane</keyword>
<evidence type="ECO:0000256" key="1">
    <source>
        <dbReference type="SAM" id="MobiDB-lite"/>
    </source>
</evidence>
<dbReference type="NCBIfam" id="NF012211">
    <property type="entry name" value="tand_rpt_95"/>
    <property type="match status" value="11"/>
</dbReference>
<dbReference type="OrthoDB" id="47267at2759"/>
<evidence type="ECO:0000259" key="3">
    <source>
        <dbReference type="Pfam" id="PF17892"/>
    </source>
</evidence>
<evidence type="ECO:0000313" key="4">
    <source>
        <dbReference type="EMBL" id="KIZ02511.1"/>
    </source>
</evidence>
<dbReference type="GeneID" id="25738323"/>
<feature type="region of interest" description="Disordered" evidence="1">
    <location>
        <begin position="1532"/>
        <end position="1613"/>
    </location>
</feature>
<proteinExistence type="predicted"/>
<dbReference type="Gene3D" id="2.60.40.2810">
    <property type="match status" value="3"/>
</dbReference>
<feature type="region of interest" description="Disordered" evidence="1">
    <location>
        <begin position="1788"/>
        <end position="1807"/>
    </location>
</feature>
<protein>
    <submittedName>
        <fullName evidence="4">Outer membrane adhesin like protein</fullName>
    </submittedName>
</protein>
<gene>
    <name evidence="4" type="ORF">MNEG_5446</name>
</gene>
<feature type="compositionally biased region" description="Low complexity" evidence="1">
    <location>
        <begin position="1196"/>
        <end position="1206"/>
    </location>
</feature>
<dbReference type="Proteomes" id="UP000054498">
    <property type="component" value="Unassembled WGS sequence"/>
</dbReference>
<dbReference type="Pfam" id="PF17892">
    <property type="entry name" value="Cadherin_5"/>
    <property type="match status" value="2"/>
</dbReference>
<feature type="region of interest" description="Disordered" evidence="1">
    <location>
        <begin position="1179"/>
        <end position="1206"/>
    </location>
</feature>
<feature type="compositionally biased region" description="Pro residues" evidence="1">
    <location>
        <begin position="1183"/>
        <end position="1195"/>
    </location>
</feature>
<name>A0A0D2NAB0_9CHLO</name>
<feature type="transmembrane region" description="Helical" evidence="2">
    <location>
        <begin position="1695"/>
        <end position="1717"/>
    </location>
</feature>
<evidence type="ECO:0000256" key="2">
    <source>
        <dbReference type="SAM" id="Phobius"/>
    </source>
</evidence>
<keyword evidence="5" id="KW-1185">Reference proteome</keyword>
<feature type="domain" description="Cadherin-like" evidence="3">
    <location>
        <begin position="772"/>
        <end position="865"/>
    </location>
</feature>
<accession>A0A0D2NAB0</accession>
<organism evidence="4 5">
    <name type="scientific">Monoraphidium neglectum</name>
    <dbReference type="NCBI Taxonomy" id="145388"/>
    <lineage>
        <taxon>Eukaryota</taxon>
        <taxon>Viridiplantae</taxon>
        <taxon>Chlorophyta</taxon>
        <taxon>core chlorophytes</taxon>
        <taxon>Chlorophyceae</taxon>
        <taxon>CS clade</taxon>
        <taxon>Sphaeropleales</taxon>
        <taxon>Selenastraceae</taxon>
        <taxon>Monoraphidium</taxon>
    </lineage>
</organism>
<feature type="region of interest" description="Disordered" evidence="1">
    <location>
        <begin position="1821"/>
        <end position="1843"/>
    </location>
</feature>
<dbReference type="KEGG" id="mng:MNEG_5446"/>
<keyword evidence="2" id="KW-1133">Transmembrane helix</keyword>
<feature type="domain" description="Cadherin-like" evidence="3">
    <location>
        <begin position="1083"/>
        <end position="1177"/>
    </location>
</feature>
<feature type="compositionally biased region" description="Polar residues" evidence="1">
    <location>
        <begin position="1823"/>
        <end position="1843"/>
    </location>
</feature>
<keyword evidence="2" id="KW-0812">Transmembrane</keyword>
<feature type="transmembrane region" description="Helical" evidence="2">
    <location>
        <begin position="1729"/>
        <end position="1751"/>
    </location>
</feature>
<dbReference type="RefSeq" id="XP_013901530.1">
    <property type="nucleotide sequence ID" value="XM_014046076.1"/>
</dbReference>
<evidence type="ECO:0000313" key="5">
    <source>
        <dbReference type="Proteomes" id="UP000054498"/>
    </source>
</evidence>
<feature type="region of interest" description="Disordered" evidence="1">
    <location>
        <begin position="1757"/>
        <end position="1781"/>
    </location>
</feature>
<feature type="compositionally biased region" description="Low complexity" evidence="1">
    <location>
        <begin position="1601"/>
        <end position="1612"/>
    </location>
</feature>
<feature type="compositionally biased region" description="Polar residues" evidence="1">
    <location>
        <begin position="1532"/>
        <end position="1553"/>
    </location>
</feature>